<dbReference type="HOGENOM" id="CLU_2641835_0_0_1"/>
<accession>G7J696</accession>
<dbReference type="AlphaFoldDB" id="G7J696"/>
<reference evidence="1 3" key="2">
    <citation type="journal article" date="2014" name="BMC Genomics">
        <title>An improved genome release (version Mt4.0) for the model legume Medicago truncatula.</title>
        <authorList>
            <person name="Tang H."/>
            <person name="Krishnakumar V."/>
            <person name="Bidwell S."/>
            <person name="Rosen B."/>
            <person name="Chan A."/>
            <person name="Zhou S."/>
            <person name="Gentzbittel L."/>
            <person name="Childs K.L."/>
            <person name="Yandell M."/>
            <person name="Gundlach H."/>
            <person name="Mayer K.F."/>
            <person name="Schwartz D.C."/>
            <person name="Town C.D."/>
        </authorList>
    </citation>
    <scope>GENOME REANNOTATION</scope>
    <source>
        <strain evidence="2 3">cv. Jemalong A17</strain>
    </source>
</reference>
<dbReference type="EMBL" id="CM001219">
    <property type="protein sequence ID" value="AES72440.1"/>
    <property type="molecule type" value="Genomic_DNA"/>
</dbReference>
<reference evidence="1 3" key="1">
    <citation type="journal article" date="2011" name="Nature">
        <title>The Medicago genome provides insight into the evolution of rhizobial symbioses.</title>
        <authorList>
            <person name="Young N.D."/>
            <person name="Debelle F."/>
            <person name="Oldroyd G.E."/>
            <person name="Geurts R."/>
            <person name="Cannon S.B."/>
            <person name="Udvardi M.K."/>
            <person name="Benedito V.A."/>
            <person name="Mayer K.F."/>
            <person name="Gouzy J."/>
            <person name="Schoof H."/>
            <person name="Van de Peer Y."/>
            <person name="Proost S."/>
            <person name="Cook D.R."/>
            <person name="Meyers B.C."/>
            <person name="Spannagl M."/>
            <person name="Cheung F."/>
            <person name="De Mita S."/>
            <person name="Krishnakumar V."/>
            <person name="Gundlach H."/>
            <person name="Zhou S."/>
            <person name="Mudge J."/>
            <person name="Bharti A.K."/>
            <person name="Murray J.D."/>
            <person name="Naoumkina M.A."/>
            <person name="Rosen B."/>
            <person name="Silverstein K.A."/>
            <person name="Tang H."/>
            <person name="Rombauts S."/>
            <person name="Zhao P.X."/>
            <person name="Zhou P."/>
            <person name="Barbe V."/>
            <person name="Bardou P."/>
            <person name="Bechner M."/>
            <person name="Bellec A."/>
            <person name="Berger A."/>
            <person name="Berges H."/>
            <person name="Bidwell S."/>
            <person name="Bisseling T."/>
            <person name="Choisne N."/>
            <person name="Couloux A."/>
            <person name="Denny R."/>
            <person name="Deshpande S."/>
            <person name="Dai X."/>
            <person name="Doyle J.J."/>
            <person name="Dudez A.M."/>
            <person name="Farmer A.D."/>
            <person name="Fouteau S."/>
            <person name="Franken C."/>
            <person name="Gibelin C."/>
            <person name="Gish J."/>
            <person name="Goldstein S."/>
            <person name="Gonzalez A.J."/>
            <person name="Green P.J."/>
            <person name="Hallab A."/>
            <person name="Hartog M."/>
            <person name="Hua A."/>
            <person name="Humphray S.J."/>
            <person name="Jeong D.H."/>
            <person name="Jing Y."/>
            <person name="Jocker A."/>
            <person name="Kenton S.M."/>
            <person name="Kim D.J."/>
            <person name="Klee K."/>
            <person name="Lai H."/>
            <person name="Lang C."/>
            <person name="Lin S."/>
            <person name="Macmil S.L."/>
            <person name="Magdelenat G."/>
            <person name="Matthews L."/>
            <person name="McCorrison J."/>
            <person name="Monaghan E.L."/>
            <person name="Mun J.H."/>
            <person name="Najar F.Z."/>
            <person name="Nicholson C."/>
            <person name="Noirot C."/>
            <person name="O'Bleness M."/>
            <person name="Paule C.R."/>
            <person name="Poulain J."/>
            <person name="Prion F."/>
            <person name="Qin B."/>
            <person name="Qu C."/>
            <person name="Retzel E.F."/>
            <person name="Riddle C."/>
            <person name="Sallet E."/>
            <person name="Samain S."/>
            <person name="Samson N."/>
            <person name="Sanders I."/>
            <person name="Saurat O."/>
            <person name="Scarpelli C."/>
            <person name="Schiex T."/>
            <person name="Segurens B."/>
            <person name="Severin A.J."/>
            <person name="Sherrier D.J."/>
            <person name="Shi R."/>
            <person name="Sims S."/>
            <person name="Singer S.R."/>
            <person name="Sinharoy S."/>
            <person name="Sterck L."/>
            <person name="Viollet A."/>
            <person name="Wang B.B."/>
            <person name="Wang K."/>
            <person name="Wang M."/>
            <person name="Wang X."/>
            <person name="Warfsmann J."/>
            <person name="Weissenbach J."/>
            <person name="White D.D."/>
            <person name="White J.D."/>
            <person name="Wiley G.B."/>
            <person name="Wincker P."/>
            <person name="Xing Y."/>
            <person name="Yang L."/>
            <person name="Yao Z."/>
            <person name="Ying F."/>
            <person name="Zhai J."/>
            <person name="Zhou L."/>
            <person name="Zuber A."/>
            <person name="Denarie J."/>
            <person name="Dixon R.A."/>
            <person name="May G.D."/>
            <person name="Schwartz D.C."/>
            <person name="Rogers J."/>
            <person name="Quetier F."/>
            <person name="Town C.D."/>
            <person name="Roe B.A."/>
        </authorList>
    </citation>
    <scope>NUCLEOTIDE SEQUENCE [LARGE SCALE GENOMIC DNA]</scope>
    <source>
        <strain evidence="1">A17</strain>
        <strain evidence="2 3">cv. Jemalong A17</strain>
    </source>
</reference>
<dbReference type="EnsemblPlants" id="AES72440">
    <property type="protein sequence ID" value="AES72440"/>
    <property type="gene ID" value="MTR_3g090790"/>
</dbReference>
<evidence type="ECO:0000313" key="2">
    <source>
        <dbReference type="EnsemblPlants" id="AES72440"/>
    </source>
</evidence>
<evidence type="ECO:0000313" key="1">
    <source>
        <dbReference type="EMBL" id="AES72440.1"/>
    </source>
</evidence>
<keyword evidence="3" id="KW-1185">Reference proteome</keyword>
<protein>
    <submittedName>
        <fullName evidence="1 2">Uncharacterized protein</fullName>
    </submittedName>
</protein>
<sequence>MIPSKPKKTCAWFSEVDKLEARIEDEVEMCFLRNLDKNAQVNPQEKLKVLVMAGLATRKVGAEPGLVLRLAGGWLRP</sequence>
<proteinExistence type="predicted"/>
<gene>
    <name evidence="1" type="ordered locus">MTR_3g090790</name>
</gene>
<evidence type="ECO:0000313" key="3">
    <source>
        <dbReference type="Proteomes" id="UP000002051"/>
    </source>
</evidence>
<dbReference type="Proteomes" id="UP000002051">
    <property type="component" value="Chromosome 3"/>
</dbReference>
<reference evidence="2" key="3">
    <citation type="submission" date="2015-04" db="UniProtKB">
        <authorList>
            <consortium name="EnsemblPlants"/>
        </authorList>
    </citation>
    <scope>IDENTIFICATION</scope>
    <source>
        <strain evidence="2">cv. Jemalong A17</strain>
    </source>
</reference>
<dbReference type="PaxDb" id="3880-AES72440"/>
<name>G7J696_MEDTR</name>
<organism evidence="1 3">
    <name type="scientific">Medicago truncatula</name>
    <name type="common">Barrel medic</name>
    <name type="synonym">Medicago tribuloides</name>
    <dbReference type="NCBI Taxonomy" id="3880"/>
    <lineage>
        <taxon>Eukaryota</taxon>
        <taxon>Viridiplantae</taxon>
        <taxon>Streptophyta</taxon>
        <taxon>Embryophyta</taxon>
        <taxon>Tracheophyta</taxon>
        <taxon>Spermatophyta</taxon>
        <taxon>Magnoliopsida</taxon>
        <taxon>eudicotyledons</taxon>
        <taxon>Gunneridae</taxon>
        <taxon>Pentapetalae</taxon>
        <taxon>rosids</taxon>
        <taxon>fabids</taxon>
        <taxon>Fabales</taxon>
        <taxon>Fabaceae</taxon>
        <taxon>Papilionoideae</taxon>
        <taxon>50 kb inversion clade</taxon>
        <taxon>NPAAA clade</taxon>
        <taxon>Hologalegina</taxon>
        <taxon>IRL clade</taxon>
        <taxon>Trifolieae</taxon>
        <taxon>Medicago</taxon>
    </lineage>
</organism>